<evidence type="ECO:0000313" key="2">
    <source>
        <dbReference type="Proteomes" id="UP001333110"/>
    </source>
</evidence>
<reference evidence="1 2" key="1">
    <citation type="journal article" date="2023" name="J. Hered.">
        <title>Chromosome-level genome of the wood stork (Mycteria americana) provides insight into avian chromosome evolution.</title>
        <authorList>
            <person name="Flamio R. Jr."/>
            <person name="Ramstad K.M."/>
        </authorList>
    </citation>
    <scope>NUCLEOTIDE SEQUENCE [LARGE SCALE GENOMIC DNA]</scope>
    <source>
        <strain evidence="1">JAX WOST 10</strain>
    </source>
</reference>
<keyword evidence="2" id="KW-1185">Reference proteome</keyword>
<proteinExistence type="predicted"/>
<dbReference type="EMBL" id="JAUNZN010000011">
    <property type="protein sequence ID" value="KAK4814815.1"/>
    <property type="molecule type" value="Genomic_DNA"/>
</dbReference>
<name>A0AAN7MW73_MYCAM</name>
<evidence type="ECO:0000313" key="1">
    <source>
        <dbReference type="EMBL" id="KAK4814815.1"/>
    </source>
</evidence>
<protein>
    <submittedName>
        <fullName evidence="1">Uncharacterized protein</fullName>
    </submittedName>
</protein>
<sequence>MFVVEAVHLRVSSEQEGNEKEVSRFRKKVFTQPNACHSAVGTVSHDSSLSTLDLCLWACLEYCVQFWVPQDRRGVELLERVQQRATKMIKGLEHLSYEEKLRAGTVQHREEKAQMGSHQCVQIPEGRM</sequence>
<dbReference type="AlphaFoldDB" id="A0AAN7MW73"/>
<gene>
    <name evidence="1" type="ORF">QYF61_027479</name>
</gene>
<dbReference type="Proteomes" id="UP001333110">
    <property type="component" value="Unassembled WGS sequence"/>
</dbReference>
<comment type="caution">
    <text evidence="1">The sequence shown here is derived from an EMBL/GenBank/DDBJ whole genome shotgun (WGS) entry which is preliminary data.</text>
</comment>
<accession>A0AAN7MW73</accession>
<organism evidence="1 2">
    <name type="scientific">Mycteria americana</name>
    <name type="common">Wood stork</name>
    <dbReference type="NCBI Taxonomy" id="33587"/>
    <lineage>
        <taxon>Eukaryota</taxon>
        <taxon>Metazoa</taxon>
        <taxon>Chordata</taxon>
        <taxon>Craniata</taxon>
        <taxon>Vertebrata</taxon>
        <taxon>Euteleostomi</taxon>
        <taxon>Archelosauria</taxon>
        <taxon>Archosauria</taxon>
        <taxon>Dinosauria</taxon>
        <taxon>Saurischia</taxon>
        <taxon>Theropoda</taxon>
        <taxon>Coelurosauria</taxon>
        <taxon>Aves</taxon>
        <taxon>Neognathae</taxon>
        <taxon>Neoaves</taxon>
        <taxon>Aequornithes</taxon>
        <taxon>Ciconiiformes</taxon>
        <taxon>Ciconiidae</taxon>
        <taxon>Mycteria</taxon>
    </lineage>
</organism>